<sequence length="64" mass="6883">MQISSLLERQLQRRDKRPGLGDDYDDDDDDAGSDVDTTTWAGVSASSISSSSPQVLADGKVWPA</sequence>
<gene>
    <name evidence="2" type="ORF">Ptr86124_001037</name>
</gene>
<evidence type="ECO:0000256" key="1">
    <source>
        <dbReference type="SAM" id="MobiDB-lite"/>
    </source>
</evidence>
<keyword evidence="3" id="KW-1185">Reference proteome</keyword>
<comment type="caution">
    <text evidence="2">The sequence shown here is derived from an EMBL/GenBank/DDBJ whole genome shotgun (WGS) entry which is preliminary data.</text>
</comment>
<feature type="compositionally biased region" description="Basic and acidic residues" evidence="1">
    <location>
        <begin position="10"/>
        <end position="20"/>
    </location>
</feature>
<feature type="region of interest" description="Disordered" evidence="1">
    <location>
        <begin position="1"/>
        <end position="64"/>
    </location>
</feature>
<protein>
    <submittedName>
        <fullName evidence="2">Uncharacterized protein</fullName>
    </submittedName>
</protein>
<reference evidence="3" key="1">
    <citation type="journal article" date="2022" name="Microb. Genom.">
        <title>A global pangenome for the wheat fungal pathogen Pyrenophora tritici-repentis and prediction of effector protein structural homology.</title>
        <authorList>
            <person name="Moolhuijzen P.M."/>
            <person name="See P.T."/>
            <person name="Shi G."/>
            <person name="Powell H.R."/>
            <person name="Cockram J."/>
            <person name="Jorgensen L.N."/>
            <person name="Benslimane H."/>
            <person name="Strelkov S.E."/>
            <person name="Turner J."/>
            <person name="Liu Z."/>
            <person name="Moffat C.S."/>
        </authorList>
    </citation>
    <scope>NUCLEOTIDE SEQUENCE [LARGE SCALE GENOMIC DNA]</scope>
</reference>
<dbReference type="Proteomes" id="UP000249757">
    <property type="component" value="Unassembled WGS sequence"/>
</dbReference>
<organism evidence="2 3">
    <name type="scientific">Pyrenophora tritici-repentis</name>
    <dbReference type="NCBI Taxonomy" id="45151"/>
    <lineage>
        <taxon>Eukaryota</taxon>
        <taxon>Fungi</taxon>
        <taxon>Dikarya</taxon>
        <taxon>Ascomycota</taxon>
        <taxon>Pezizomycotina</taxon>
        <taxon>Dothideomycetes</taxon>
        <taxon>Pleosporomycetidae</taxon>
        <taxon>Pleosporales</taxon>
        <taxon>Pleosporineae</taxon>
        <taxon>Pleosporaceae</taxon>
        <taxon>Pyrenophora</taxon>
    </lineage>
</organism>
<feature type="compositionally biased region" description="Acidic residues" evidence="1">
    <location>
        <begin position="22"/>
        <end position="33"/>
    </location>
</feature>
<dbReference type="EMBL" id="NRDI02000001">
    <property type="protein sequence ID" value="KAI1520669.1"/>
    <property type="molecule type" value="Genomic_DNA"/>
</dbReference>
<evidence type="ECO:0000313" key="2">
    <source>
        <dbReference type="EMBL" id="KAI1520669.1"/>
    </source>
</evidence>
<accession>A0A922NMN6</accession>
<dbReference type="AlphaFoldDB" id="A0A922NMN6"/>
<evidence type="ECO:0000313" key="3">
    <source>
        <dbReference type="Proteomes" id="UP000249757"/>
    </source>
</evidence>
<proteinExistence type="predicted"/>
<name>A0A922NMN6_9PLEO</name>